<sequence>MRIYLANALHMIIEMTDEQMIAFIVHRVTASAVFLTAFPSLPRKYVKALLHTWARGRGAMPLVSFMFLRDLSFKELYSLDPQSAYQHAFIFIHQLGVILRGALTERGPKLVKDKRQKESSKSSKKQVRNLTKKIMIGNTFCLELWTSVVCGCSSEEEL</sequence>
<protein>
    <recommendedName>
        <fullName evidence="6">Nucleolar complex protein 2-like protein</fullName>
    </recommendedName>
</protein>
<reference evidence="4" key="2">
    <citation type="submission" date="2019-07" db="EMBL/GenBank/DDBJ databases">
        <authorList>
            <person name="Seetharam A."/>
            <person name="Woodhouse M."/>
            <person name="Cannon E."/>
        </authorList>
    </citation>
    <scope>NUCLEOTIDE SEQUENCE [LARGE SCALE GENOMIC DNA]</scope>
    <source>
        <strain evidence="4">cv. B73</strain>
    </source>
</reference>
<organism evidence="4 5">
    <name type="scientific">Zea mays</name>
    <name type="common">Maize</name>
    <dbReference type="NCBI Taxonomy" id="4577"/>
    <lineage>
        <taxon>Eukaryota</taxon>
        <taxon>Viridiplantae</taxon>
        <taxon>Streptophyta</taxon>
        <taxon>Embryophyta</taxon>
        <taxon>Tracheophyta</taxon>
        <taxon>Spermatophyta</taxon>
        <taxon>Magnoliopsida</taxon>
        <taxon>Liliopsida</taxon>
        <taxon>Poales</taxon>
        <taxon>Poaceae</taxon>
        <taxon>PACMAD clade</taxon>
        <taxon>Panicoideae</taxon>
        <taxon>Andropogonodae</taxon>
        <taxon>Andropogoneae</taxon>
        <taxon>Tripsacinae</taxon>
        <taxon>Zea</taxon>
    </lineage>
</organism>
<evidence type="ECO:0008006" key="6">
    <source>
        <dbReference type="Google" id="ProtNLM"/>
    </source>
</evidence>
<dbReference type="GO" id="GO:0005634">
    <property type="term" value="C:nucleus"/>
    <property type="evidence" value="ECO:0007669"/>
    <property type="project" value="UniProtKB-SubCell"/>
</dbReference>
<evidence type="ECO:0000313" key="4">
    <source>
        <dbReference type="EnsemblPlants" id="Zm00001eb054850_P001"/>
    </source>
</evidence>
<evidence type="ECO:0000256" key="3">
    <source>
        <dbReference type="ARBA" id="ARBA00023242"/>
    </source>
</evidence>
<evidence type="ECO:0000313" key="5">
    <source>
        <dbReference type="Proteomes" id="UP000007305"/>
    </source>
</evidence>
<dbReference type="EnsemblPlants" id="Zm00001eb054850_T001">
    <property type="protein sequence ID" value="Zm00001eb054850_P001"/>
    <property type="gene ID" value="Zm00001eb054850"/>
</dbReference>
<evidence type="ECO:0000256" key="2">
    <source>
        <dbReference type="ARBA" id="ARBA00005907"/>
    </source>
</evidence>
<comment type="similarity">
    <text evidence="2">Belongs to the NOC2 family.</text>
</comment>
<dbReference type="PANTHER" id="PTHR12687:SF4">
    <property type="entry name" value="NUCLEOLAR COMPLEX PROTEIN 2 HOMOLOG"/>
    <property type="match status" value="1"/>
</dbReference>
<reference evidence="4" key="3">
    <citation type="submission" date="2021-05" db="UniProtKB">
        <authorList>
            <consortium name="EnsemblPlants"/>
        </authorList>
    </citation>
    <scope>IDENTIFICATION</scope>
    <source>
        <strain evidence="4">cv. B73</strain>
    </source>
</reference>
<dbReference type="InterPro" id="IPR005343">
    <property type="entry name" value="Noc2"/>
</dbReference>
<comment type="subcellular location">
    <subcellularLocation>
        <location evidence="1">Nucleus</location>
    </subcellularLocation>
</comment>
<accession>A0A804M2S5</accession>
<name>A0A804M2S5_MAIZE</name>
<evidence type="ECO:0000256" key="1">
    <source>
        <dbReference type="ARBA" id="ARBA00004123"/>
    </source>
</evidence>
<reference evidence="5" key="1">
    <citation type="submission" date="2015-12" db="EMBL/GenBank/DDBJ databases">
        <title>Update maize B73 reference genome by single molecule sequencing technologies.</title>
        <authorList>
            <consortium name="Maize Genome Sequencing Project"/>
            <person name="Ware D."/>
        </authorList>
    </citation>
    <scope>NUCLEOTIDE SEQUENCE [LARGE SCALE GENOMIC DNA]</scope>
    <source>
        <strain evidence="5">cv. B73</strain>
    </source>
</reference>
<dbReference type="Pfam" id="PF03715">
    <property type="entry name" value="Noc2"/>
    <property type="match status" value="1"/>
</dbReference>
<proteinExistence type="inferred from homology"/>
<dbReference type="Proteomes" id="UP000007305">
    <property type="component" value="Chromosome 1"/>
</dbReference>
<keyword evidence="3" id="KW-0539">Nucleus</keyword>
<keyword evidence="5" id="KW-1185">Reference proteome</keyword>
<dbReference type="AlphaFoldDB" id="A0A804M2S5"/>
<dbReference type="Gramene" id="Zm00001eb054850_T001">
    <property type="protein sequence ID" value="Zm00001eb054850_P001"/>
    <property type="gene ID" value="Zm00001eb054850"/>
</dbReference>
<dbReference type="PANTHER" id="PTHR12687">
    <property type="entry name" value="NUCLEOLAR COMPLEX 2 AND RAD4-RELATED"/>
    <property type="match status" value="1"/>
</dbReference>
<dbReference type="InParanoid" id="A0A804M2S5"/>